<evidence type="ECO:0000313" key="2">
    <source>
        <dbReference type="EMBL" id="TNN68293.1"/>
    </source>
</evidence>
<proteinExistence type="predicted"/>
<dbReference type="AlphaFoldDB" id="A0A4Z2HTL2"/>
<evidence type="ECO:0000313" key="3">
    <source>
        <dbReference type="Proteomes" id="UP000314294"/>
    </source>
</evidence>
<gene>
    <name evidence="2" type="ORF">EYF80_021476</name>
</gene>
<accession>A0A4Z2HTL2</accession>
<name>A0A4Z2HTL2_9TELE</name>
<feature type="region of interest" description="Disordered" evidence="1">
    <location>
        <begin position="1"/>
        <end position="57"/>
    </location>
</feature>
<keyword evidence="3" id="KW-1185">Reference proteome</keyword>
<organism evidence="2 3">
    <name type="scientific">Liparis tanakae</name>
    <name type="common">Tanaka's snailfish</name>
    <dbReference type="NCBI Taxonomy" id="230148"/>
    <lineage>
        <taxon>Eukaryota</taxon>
        <taxon>Metazoa</taxon>
        <taxon>Chordata</taxon>
        <taxon>Craniata</taxon>
        <taxon>Vertebrata</taxon>
        <taxon>Euteleostomi</taxon>
        <taxon>Actinopterygii</taxon>
        <taxon>Neopterygii</taxon>
        <taxon>Teleostei</taxon>
        <taxon>Neoteleostei</taxon>
        <taxon>Acanthomorphata</taxon>
        <taxon>Eupercaria</taxon>
        <taxon>Perciformes</taxon>
        <taxon>Cottioidei</taxon>
        <taxon>Cottales</taxon>
        <taxon>Liparidae</taxon>
        <taxon>Liparis</taxon>
    </lineage>
</organism>
<reference evidence="2 3" key="1">
    <citation type="submission" date="2019-03" db="EMBL/GenBank/DDBJ databases">
        <title>First draft genome of Liparis tanakae, snailfish: a comprehensive survey of snailfish specific genes.</title>
        <authorList>
            <person name="Kim W."/>
            <person name="Song I."/>
            <person name="Jeong J.-H."/>
            <person name="Kim D."/>
            <person name="Kim S."/>
            <person name="Ryu S."/>
            <person name="Song J.Y."/>
            <person name="Lee S.K."/>
        </authorList>
    </citation>
    <scope>NUCLEOTIDE SEQUENCE [LARGE SCALE GENOMIC DNA]</scope>
    <source>
        <tissue evidence="2">Muscle</tissue>
    </source>
</reference>
<evidence type="ECO:0000256" key="1">
    <source>
        <dbReference type="SAM" id="MobiDB-lite"/>
    </source>
</evidence>
<dbReference type="EMBL" id="SRLO01000192">
    <property type="protein sequence ID" value="TNN68293.1"/>
    <property type="molecule type" value="Genomic_DNA"/>
</dbReference>
<sequence length="185" mass="20669">MTDAGVSRFHQPNQLDAAQDPEDIPHRAYPKQLDDGGSDEEGENARDDGLVGPLMQDTQSKKDWQDLSMLKAIQYLRLLMKLMKESFRLRIITSPPTAPYLSSLSNTLHSSTVAIESSLPLYLFSLWILTDDMISIPYWDRFPLLQGPSAAMTPGHHSLELPVTHHGTTGVTLKIKEKKMILSVA</sequence>
<protein>
    <submittedName>
        <fullName evidence="2">Uncharacterized protein</fullName>
    </submittedName>
</protein>
<comment type="caution">
    <text evidence="2">The sequence shown here is derived from an EMBL/GenBank/DDBJ whole genome shotgun (WGS) entry which is preliminary data.</text>
</comment>
<dbReference type="Proteomes" id="UP000314294">
    <property type="component" value="Unassembled WGS sequence"/>
</dbReference>